<keyword evidence="1" id="KW-0812">Transmembrane</keyword>
<name>A0A2T4U706_9BACI</name>
<gene>
    <name evidence="2" type="ORF">C6Y45_07295</name>
</gene>
<proteinExistence type="predicted"/>
<dbReference type="Pfam" id="PF13789">
    <property type="entry name" value="DUF4181"/>
    <property type="match status" value="1"/>
</dbReference>
<keyword evidence="1" id="KW-1133">Transmembrane helix</keyword>
<organism evidence="2 3">
    <name type="scientific">Alkalicoccus saliphilus</name>
    <dbReference type="NCBI Taxonomy" id="200989"/>
    <lineage>
        <taxon>Bacteria</taxon>
        <taxon>Bacillati</taxon>
        <taxon>Bacillota</taxon>
        <taxon>Bacilli</taxon>
        <taxon>Bacillales</taxon>
        <taxon>Bacillaceae</taxon>
        <taxon>Alkalicoccus</taxon>
    </lineage>
</organism>
<dbReference type="AlphaFoldDB" id="A0A2T4U706"/>
<feature type="transmembrane region" description="Helical" evidence="1">
    <location>
        <begin position="107"/>
        <end position="127"/>
    </location>
</feature>
<feature type="transmembrane region" description="Helical" evidence="1">
    <location>
        <begin position="54"/>
        <end position="73"/>
    </location>
</feature>
<reference evidence="2 3" key="1">
    <citation type="submission" date="2018-03" db="EMBL/GenBank/DDBJ databases">
        <title>Alkalicoccus saliphilus sp. nov., isolated from a mineral pool.</title>
        <authorList>
            <person name="Zhao B."/>
        </authorList>
    </citation>
    <scope>NUCLEOTIDE SEQUENCE [LARGE SCALE GENOMIC DNA]</scope>
    <source>
        <strain evidence="2 3">6AG</strain>
    </source>
</reference>
<sequence>MSIIALGSTWKVDIYRRVCTGSCSFLLGSQLFLARSGKKRERVWDTKGRWIEGARLGVLLIMILFFLTIFWDTGTLQSLWFWATLLIIIFSSQALVQWIYLSDKREALVSVYTVIFGIIWLAFQHVIF</sequence>
<protein>
    <recommendedName>
        <fullName evidence="4">DUF4181 domain-containing protein</fullName>
    </recommendedName>
</protein>
<evidence type="ECO:0000256" key="1">
    <source>
        <dbReference type="SAM" id="Phobius"/>
    </source>
</evidence>
<dbReference type="InterPro" id="IPR025441">
    <property type="entry name" value="DUF4181"/>
</dbReference>
<evidence type="ECO:0008006" key="4">
    <source>
        <dbReference type="Google" id="ProtNLM"/>
    </source>
</evidence>
<dbReference type="EMBL" id="PZJJ01000009">
    <property type="protein sequence ID" value="PTL39189.1"/>
    <property type="molecule type" value="Genomic_DNA"/>
</dbReference>
<feature type="transmembrane region" description="Helical" evidence="1">
    <location>
        <begin position="79"/>
        <end position="100"/>
    </location>
</feature>
<evidence type="ECO:0000313" key="3">
    <source>
        <dbReference type="Proteomes" id="UP000240509"/>
    </source>
</evidence>
<accession>A0A2T4U706</accession>
<evidence type="ECO:0000313" key="2">
    <source>
        <dbReference type="EMBL" id="PTL39189.1"/>
    </source>
</evidence>
<dbReference type="Proteomes" id="UP000240509">
    <property type="component" value="Unassembled WGS sequence"/>
</dbReference>
<comment type="caution">
    <text evidence="2">The sequence shown here is derived from an EMBL/GenBank/DDBJ whole genome shotgun (WGS) entry which is preliminary data.</text>
</comment>
<keyword evidence="3" id="KW-1185">Reference proteome</keyword>
<keyword evidence="1" id="KW-0472">Membrane</keyword>